<evidence type="ECO:0000256" key="4">
    <source>
        <dbReference type="ARBA" id="ARBA00012045"/>
    </source>
</evidence>
<proteinExistence type="inferred from homology"/>
<dbReference type="Gene3D" id="1.10.340.30">
    <property type="entry name" value="Hypothetical protein, domain 2"/>
    <property type="match status" value="1"/>
</dbReference>
<dbReference type="EC" id="3.2.2.31" evidence="4 14"/>
<keyword evidence="7" id="KW-0479">Metal-binding</keyword>
<dbReference type="InterPro" id="IPR029119">
    <property type="entry name" value="MutY_C"/>
</dbReference>
<keyword evidence="8 14" id="KW-0227">DNA damage</keyword>
<dbReference type="FunFam" id="1.10.340.30:FF:000002">
    <property type="entry name" value="Adenine DNA glycosylase"/>
    <property type="match status" value="1"/>
</dbReference>
<dbReference type="Pfam" id="PF00633">
    <property type="entry name" value="HHH"/>
    <property type="match status" value="1"/>
</dbReference>
<keyword evidence="17" id="KW-1185">Reference proteome</keyword>
<comment type="function">
    <text evidence="2">Adenine glycosylase active on G-A mispairs. MutY also corrects error-prone DNA synthesis past GO lesions which are due to the oxidatively damaged form of guanine: 7,8-dihydro-8-oxoguanine (8-oxo-dGTP).</text>
</comment>
<comment type="similarity">
    <text evidence="3 14">Belongs to the Nth/MutY family.</text>
</comment>
<gene>
    <name evidence="16" type="ORF">SAMN02745138_02726</name>
</gene>
<evidence type="ECO:0000256" key="11">
    <source>
        <dbReference type="ARBA" id="ARBA00023014"/>
    </source>
</evidence>
<keyword evidence="6" id="KW-0004">4Fe-4S</keyword>
<dbReference type="Gene3D" id="1.10.1670.10">
    <property type="entry name" value="Helix-hairpin-Helix base-excision DNA repair enzymes (C-terminal)"/>
    <property type="match status" value="1"/>
</dbReference>
<dbReference type="GO" id="GO:0000701">
    <property type="term" value="F:purine-specific mismatch base pair DNA N-glycosylase activity"/>
    <property type="evidence" value="ECO:0007669"/>
    <property type="project" value="UniProtKB-EC"/>
</dbReference>
<dbReference type="SMART" id="SM00478">
    <property type="entry name" value="ENDO3c"/>
    <property type="match status" value="1"/>
</dbReference>
<dbReference type="RefSeq" id="WP_072852674.1">
    <property type="nucleotide sequence ID" value="NZ_FRAH01000060.1"/>
</dbReference>
<dbReference type="GO" id="GO:0032357">
    <property type="term" value="F:oxidized purine DNA binding"/>
    <property type="evidence" value="ECO:0007669"/>
    <property type="project" value="TreeGrafter"/>
</dbReference>
<dbReference type="Gene3D" id="3.90.79.10">
    <property type="entry name" value="Nucleoside Triphosphate Pyrophosphohydrolase"/>
    <property type="match status" value="1"/>
</dbReference>
<organism evidence="16 17">
    <name type="scientific">Anaerotignum lactatifermentans DSM 14214</name>
    <dbReference type="NCBI Taxonomy" id="1121323"/>
    <lineage>
        <taxon>Bacteria</taxon>
        <taxon>Bacillati</taxon>
        <taxon>Bacillota</taxon>
        <taxon>Clostridia</taxon>
        <taxon>Lachnospirales</taxon>
        <taxon>Anaerotignaceae</taxon>
        <taxon>Anaerotignum</taxon>
    </lineage>
</organism>
<evidence type="ECO:0000256" key="2">
    <source>
        <dbReference type="ARBA" id="ARBA00002933"/>
    </source>
</evidence>
<dbReference type="GO" id="GO:0034039">
    <property type="term" value="F:8-oxo-7,8-dihydroguanine DNA N-glycosylase activity"/>
    <property type="evidence" value="ECO:0007669"/>
    <property type="project" value="TreeGrafter"/>
</dbReference>
<accession>A0A1M6X691</accession>
<dbReference type="Pfam" id="PF14815">
    <property type="entry name" value="NUDIX_4"/>
    <property type="match status" value="1"/>
</dbReference>
<dbReference type="OrthoDB" id="9802365at2"/>
<dbReference type="EMBL" id="FRAH01000060">
    <property type="protein sequence ID" value="SHL01510.1"/>
    <property type="molecule type" value="Genomic_DNA"/>
</dbReference>
<evidence type="ECO:0000313" key="17">
    <source>
        <dbReference type="Proteomes" id="UP000183975"/>
    </source>
</evidence>
<dbReference type="AlphaFoldDB" id="A0A1M6X691"/>
<protein>
    <recommendedName>
        <fullName evidence="5 14">Adenine DNA glycosylase</fullName>
        <ecNumber evidence="4 14">3.2.2.31</ecNumber>
    </recommendedName>
</protein>
<dbReference type="Pfam" id="PF00730">
    <property type="entry name" value="HhH-GPD"/>
    <property type="match status" value="1"/>
</dbReference>
<dbReference type="Proteomes" id="UP000183975">
    <property type="component" value="Unassembled WGS sequence"/>
</dbReference>
<dbReference type="SUPFAM" id="SSF48150">
    <property type="entry name" value="DNA-glycosylase"/>
    <property type="match status" value="1"/>
</dbReference>
<dbReference type="GO" id="GO:0035485">
    <property type="term" value="F:adenine/guanine mispair binding"/>
    <property type="evidence" value="ECO:0007669"/>
    <property type="project" value="TreeGrafter"/>
</dbReference>
<dbReference type="InterPro" id="IPR005760">
    <property type="entry name" value="A/G_AdeGlyc_MutY"/>
</dbReference>
<evidence type="ECO:0000256" key="3">
    <source>
        <dbReference type="ARBA" id="ARBA00008343"/>
    </source>
</evidence>
<evidence type="ECO:0000256" key="1">
    <source>
        <dbReference type="ARBA" id="ARBA00000843"/>
    </source>
</evidence>
<comment type="cofactor">
    <cofactor evidence="14">
        <name>[4Fe-4S] cluster</name>
        <dbReference type="ChEBI" id="CHEBI:49883"/>
    </cofactor>
    <text evidence="14">Binds 1 [4Fe-4S] cluster.</text>
</comment>
<keyword evidence="12" id="KW-0234">DNA repair</keyword>
<dbReference type="InterPro" id="IPR000445">
    <property type="entry name" value="HhH_motif"/>
</dbReference>
<dbReference type="CDD" id="cd00056">
    <property type="entry name" value="ENDO3c"/>
    <property type="match status" value="1"/>
</dbReference>
<comment type="catalytic activity">
    <reaction evidence="1 14">
        <text>Hydrolyzes free adenine bases from 7,8-dihydro-8-oxoguanine:adenine mismatched double-stranded DNA, leaving an apurinic site.</text>
        <dbReference type="EC" id="3.2.2.31"/>
    </reaction>
</comment>
<evidence type="ECO:0000256" key="7">
    <source>
        <dbReference type="ARBA" id="ARBA00022723"/>
    </source>
</evidence>
<evidence type="ECO:0000256" key="14">
    <source>
        <dbReference type="RuleBase" id="RU365096"/>
    </source>
</evidence>
<evidence type="ECO:0000259" key="15">
    <source>
        <dbReference type="SMART" id="SM00478"/>
    </source>
</evidence>
<dbReference type="PANTHER" id="PTHR42944">
    <property type="entry name" value="ADENINE DNA GLYCOSYLASE"/>
    <property type="match status" value="1"/>
</dbReference>
<dbReference type="GeneID" id="78176142"/>
<evidence type="ECO:0000256" key="10">
    <source>
        <dbReference type="ARBA" id="ARBA00023004"/>
    </source>
</evidence>
<evidence type="ECO:0000256" key="12">
    <source>
        <dbReference type="ARBA" id="ARBA00023204"/>
    </source>
</evidence>
<dbReference type="NCBIfam" id="TIGR01084">
    <property type="entry name" value="mutY"/>
    <property type="match status" value="1"/>
</dbReference>
<reference evidence="16 17" key="1">
    <citation type="submission" date="2016-11" db="EMBL/GenBank/DDBJ databases">
        <authorList>
            <person name="Jaros S."/>
            <person name="Januszkiewicz K."/>
            <person name="Wedrychowicz H."/>
        </authorList>
    </citation>
    <scope>NUCLEOTIDE SEQUENCE [LARGE SCALE GENOMIC DNA]</scope>
    <source>
        <strain evidence="16 17">DSM 14214</strain>
    </source>
</reference>
<dbReference type="GO" id="GO:0006284">
    <property type="term" value="P:base-excision repair"/>
    <property type="evidence" value="ECO:0007669"/>
    <property type="project" value="UniProtKB-UniRule"/>
</dbReference>
<keyword evidence="13 14" id="KW-0326">Glycosidase</keyword>
<dbReference type="InterPro" id="IPR011257">
    <property type="entry name" value="DNA_glycosylase"/>
</dbReference>
<dbReference type="GO" id="GO:0046872">
    <property type="term" value="F:metal ion binding"/>
    <property type="evidence" value="ECO:0007669"/>
    <property type="project" value="UniProtKB-UniRule"/>
</dbReference>
<feature type="domain" description="HhH-GPD" evidence="15">
    <location>
        <begin position="41"/>
        <end position="192"/>
    </location>
</feature>
<keyword evidence="10 14" id="KW-0408">Iron</keyword>
<evidence type="ECO:0000313" key="16">
    <source>
        <dbReference type="EMBL" id="SHL01510.1"/>
    </source>
</evidence>
<sequence>MQEQSLQTVFALLTEWYHVYKRDLPWRRTKDPYAIWVSEIMLQQTRVEAVKPYYARFLEELPTIRHLAEADEEQILKLWEGLGYYSRVRNMQAAAKQVMAEYDGKMPADHKALLRLKGIGPYTAGAVASIAFSLPFAAVDGNVLRVMSRVFADERDIMLQQTKKAWEEEINDALTGEIAGDVNQALMELGATVCVPNGEPKCENCPLRTLCLAYQKGNPMQYPVKSEKKPRTKEYLSVCFMTDGKRIALRKRDSKGLLANLWELPHVPKEYALPMAFADWGIQQAEIKNMRGQKHIFTHIEWHMDAYFINVKAMADTPFQWVTIEEAKEKYALPSAFKKIWAEGLDMLEDMEYEQIHL</sequence>
<evidence type="ECO:0000256" key="6">
    <source>
        <dbReference type="ARBA" id="ARBA00022485"/>
    </source>
</evidence>
<evidence type="ECO:0000256" key="13">
    <source>
        <dbReference type="ARBA" id="ARBA00023295"/>
    </source>
</evidence>
<keyword evidence="11" id="KW-0411">Iron-sulfur</keyword>
<dbReference type="InterPro" id="IPR044298">
    <property type="entry name" value="MIG/MutY"/>
</dbReference>
<dbReference type="CDD" id="cd03431">
    <property type="entry name" value="NUDIX_DNA_Glycosylase_C-MutY"/>
    <property type="match status" value="1"/>
</dbReference>
<dbReference type="PANTHER" id="PTHR42944:SF1">
    <property type="entry name" value="ADENINE DNA GLYCOSYLASE"/>
    <property type="match status" value="1"/>
</dbReference>
<dbReference type="InterPro" id="IPR003265">
    <property type="entry name" value="HhH-GPD_domain"/>
</dbReference>
<dbReference type="SUPFAM" id="SSF55811">
    <property type="entry name" value="Nudix"/>
    <property type="match status" value="1"/>
</dbReference>
<evidence type="ECO:0000256" key="8">
    <source>
        <dbReference type="ARBA" id="ARBA00022763"/>
    </source>
</evidence>
<name>A0A1M6X691_9FIRM</name>
<dbReference type="GO" id="GO:0006298">
    <property type="term" value="P:mismatch repair"/>
    <property type="evidence" value="ECO:0007669"/>
    <property type="project" value="TreeGrafter"/>
</dbReference>
<keyword evidence="9" id="KW-0378">Hydrolase</keyword>
<dbReference type="GO" id="GO:0051539">
    <property type="term" value="F:4 iron, 4 sulfur cluster binding"/>
    <property type="evidence" value="ECO:0007669"/>
    <property type="project" value="UniProtKB-UniRule"/>
</dbReference>
<evidence type="ECO:0000256" key="5">
    <source>
        <dbReference type="ARBA" id="ARBA00022023"/>
    </source>
</evidence>
<dbReference type="InterPro" id="IPR023170">
    <property type="entry name" value="HhH_base_excis_C"/>
</dbReference>
<dbReference type="InterPro" id="IPR015797">
    <property type="entry name" value="NUDIX_hydrolase-like_dom_sf"/>
</dbReference>
<evidence type="ECO:0000256" key="9">
    <source>
        <dbReference type="ARBA" id="ARBA00022801"/>
    </source>
</evidence>